<reference evidence="3" key="1">
    <citation type="submission" date="2022-09" db="EMBL/GenBank/DDBJ databases">
        <title>Diverse halophilic archaea isolated from saline environments.</title>
        <authorList>
            <person name="Cui H.-L."/>
        </authorList>
    </citation>
    <scope>NUCLEOTIDE SEQUENCE</scope>
    <source>
        <strain evidence="3">ZS-35-S2</strain>
    </source>
</reference>
<evidence type="ECO:0000259" key="2">
    <source>
        <dbReference type="Pfam" id="PF03807"/>
    </source>
</evidence>
<name>A0A9E7UAP3_9EURY</name>
<evidence type="ECO:0000313" key="3">
    <source>
        <dbReference type="EMBL" id="UWM54004.1"/>
    </source>
</evidence>
<dbReference type="SUPFAM" id="SSF51735">
    <property type="entry name" value="NAD(P)-binding Rossmann-fold domains"/>
    <property type="match status" value="1"/>
</dbReference>
<dbReference type="PANTHER" id="PTHR14239">
    <property type="entry name" value="DUDULIN-RELATED"/>
    <property type="match status" value="1"/>
</dbReference>
<dbReference type="RefSeq" id="WP_260592998.1">
    <property type="nucleotide sequence ID" value="NZ_CP104003.1"/>
</dbReference>
<keyword evidence="4" id="KW-1185">Reference proteome</keyword>
<dbReference type="Gene3D" id="3.40.50.720">
    <property type="entry name" value="NAD(P)-binding Rossmann-like Domain"/>
    <property type="match status" value="1"/>
</dbReference>
<dbReference type="GeneID" id="74944357"/>
<evidence type="ECO:0000313" key="4">
    <source>
        <dbReference type="Proteomes" id="UP001057580"/>
    </source>
</evidence>
<dbReference type="InterPro" id="IPR036291">
    <property type="entry name" value="NAD(P)-bd_dom_sf"/>
</dbReference>
<feature type="domain" description="Pyrroline-5-carboxylate reductase catalytic N-terminal" evidence="2">
    <location>
        <begin position="3"/>
        <end position="89"/>
    </location>
</feature>
<dbReference type="Proteomes" id="UP001057580">
    <property type="component" value="Chromosome"/>
</dbReference>
<sequence length="206" mass="21266">MEIGIVGTGSVGRALGTGFTRAGHTVRFGTRLPDREDVRELVASVAGSEAGPVAWAAEAPVLVLGVPADSVTAILDGLDYDGVLVDPTNRYPTAGEESQYDVVSRLAPDARVVKAFNTLGAEVMTDPDFDGVAATMLVAGEDVAAKETVIGLAADLGFHPLDAGDGSAAPSLEDLARLWIRLAVTGSGPASDHELGREFAFVVHAR</sequence>
<dbReference type="InterPro" id="IPR051267">
    <property type="entry name" value="STEAP_metalloreductase"/>
</dbReference>
<dbReference type="AlphaFoldDB" id="A0A9E7UAP3"/>
<dbReference type="InterPro" id="IPR028939">
    <property type="entry name" value="P5C_Rdtase_cat_N"/>
</dbReference>
<dbReference type="EMBL" id="CP104003">
    <property type="protein sequence ID" value="UWM54004.1"/>
    <property type="molecule type" value="Genomic_DNA"/>
</dbReference>
<dbReference type="KEGG" id="ssai:N0B31_18005"/>
<organism evidence="3 4">
    <name type="scientific">Salinirubellus salinus</name>
    <dbReference type="NCBI Taxonomy" id="1364945"/>
    <lineage>
        <taxon>Archaea</taxon>
        <taxon>Methanobacteriati</taxon>
        <taxon>Methanobacteriota</taxon>
        <taxon>Stenosarchaea group</taxon>
        <taxon>Halobacteria</taxon>
        <taxon>Halobacteriales</taxon>
        <taxon>Natronomonadaceae</taxon>
        <taxon>Salinirubellus</taxon>
    </lineage>
</organism>
<dbReference type="GO" id="GO:0016491">
    <property type="term" value="F:oxidoreductase activity"/>
    <property type="evidence" value="ECO:0007669"/>
    <property type="project" value="UniProtKB-KW"/>
</dbReference>
<evidence type="ECO:0000256" key="1">
    <source>
        <dbReference type="ARBA" id="ARBA00023002"/>
    </source>
</evidence>
<protein>
    <submittedName>
        <fullName evidence="3">NAD(P)-binding domain-containing protein</fullName>
    </submittedName>
</protein>
<accession>A0A9E7UAP3</accession>
<dbReference type="Pfam" id="PF03807">
    <property type="entry name" value="F420_oxidored"/>
    <property type="match status" value="1"/>
</dbReference>
<keyword evidence="1" id="KW-0560">Oxidoreductase</keyword>
<gene>
    <name evidence="3" type="ORF">N0B31_18005</name>
</gene>
<proteinExistence type="predicted"/>